<dbReference type="EMBL" id="CM046127">
    <property type="protein sequence ID" value="KAI8441372.1"/>
    <property type="molecule type" value="Genomic_DNA"/>
</dbReference>
<evidence type="ECO:0000313" key="2">
    <source>
        <dbReference type="Proteomes" id="UP001064048"/>
    </source>
</evidence>
<organism evidence="1 2">
    <name type="scientific">Choristoneura fumiferana</name>
    <name type="common">Spruce budworm moth</name>
    <name type="synonym">Archips fumiferana</name>
    <dbReference type="NCBI Taxonomy" id="7141"/>
    <lineage>
        <taxon>Eukaryota</taxon>
        <taxon>Metazoa</taxon>
        <taxon>Ecdysozoa</taxon>
        <taxon>Arthropoda</taxon>
        <taxon>Hexapoda</taxon>
        <taxon>Insecta</taxon>
        <taxon>Pterygota</taxon>
        <taxon>Neoptera</taxon>
        <taxon>Endopterygota</taxon>
        <taxon>Lepidoptera</taxon>
        <taxon>Glossata</taxon>
        <taxon>Ditrysia</taxon>
        <taxon>Tortricoidea</taxon>
        <taxon>Tortricidae</taxon>
        <taxon>Tortricinae</taxon>
        <taxon>Choristoneura</taxon>
    </lineage>
</organism>
<accession>A0ACC0KYK1</accession>
<dbReference type="Proteomes" id="UP001064048">
    <property type="component" value="Chromosome 27"/>
</dbReference>
<sequence>MVFKAVLLCASVLFVQPTPSCRVSGSGVVSGTSSSGGGALQVTSAGPVVPRGLAAATDQLQLAGTLALDGSVPFLSAVAFDGQFPNSGAASVSYGCGDAVAITQETGNPSGSNAASSKGLSADQLTACGRRN</sequence>
<keyword evidence="2" id="KW-1185">Reference proteome</keyword>
<comment type="caution">
    <text evidence="1">The sequence shown here is derived from an EMBL/GenBank/DDBJ whole genome shotgun (WGS) entry which is preliminary data.</text>
</comment>
<protein>
    <submittedName>
        <fullName evidence="1">Uncharacterized protein</fullName>
    </submittedName>
</protein>
<reference evidence="1 2" key="1">
    <citation type="journal article" date="2022" name="Genome Biol. Evol.">
        <title>The Spruce Budworm Genome: Reconstructing the Evolutionary History of Antifreeze Proteins.</title>
        <authorList>
            <person name="Beliveau C."/>
            <person name="Gagne P."/>
            <person name="Picq S."/>
            <person name="Vernygora O."/>
            <person name="Keeling C.I."/>
            <person name="Pinkney K."/>
            <person name="Doucet D."/>
            <person name="Wen F."/>
            <person name="Johnston J.S."/>
            <person name="Maaroufi H."/>
            <person name="Boyle B."/>
            <person name="Laroche J."/>
            <person name="Dewar K."/>
            <person name="Juretic N."/>
            <person name="Blackburn G."/>
            <person name="Nisole A."/>
            <person name="Brunet B."/>
            <person name="Brandao M."/>
            <person name="Lumley L."/>
            <person name="Duan J."/>
            <person name="Quan G."/>
            <person name="Lucarotti C.J."/>
            <person name="Roe A.D."/>
            <person name="Sperling F.A.H."/>
            <person name="Levesque R.C."/>
            <person name="Cusson M."/>
        </authorList>
    </citation>
    <scope>NUCLEOTIDE SEQUENCE [LARGE SCALE GENOMIC DNA]</scope>
    <source>
        <strain evidence="1">Glfc:IPQL:Cfum</strain>
    </source>
</reference>
<proteinExistence type="predicted"/>
<name>A0ACC0KYK1_CHOFU</name>
<gene>
    <name evidence="1" type="ORF">MSG28_014989</name>
</gene>
<evidence type="ECO:0000313" key="1">
    <source>
        <dbReference type="EMBL" id="KAI8441372.1"/>
    </source>
</evidence>